<organism evidence="2 3">
    <name type="scientific">Taenia crassiceps</name>
    <dbReference type="NCBI Taxonomy" id="6207"/>
    <lineage>
        <taxon>Eukaryota</taxon>
        <taxon>Metazoa</taxon>
        <taxon>Spiralia</taxon>
        <taxon>Lophotrochozoa</taxon>
        <taxon>Platyhelminthes</taxon>
        <taxon>Cestoda</taxon>
        <taxon>Eucestoda</taxon>
        <taxon>Cyclophyllidea</taxon>
        <taxon>Taeniidae</taxon>
        <taxon>Taenia</taxon>
    </lineage>
</organism>
<comment type="caution">
    <text evidence="2">The sequence shown here is derived from an EMBL/GenBank/DDBJ whole genome shotgun (WGS) entry which is preliminary data.</text>
</comment>
<reference evidence="2 3" key="1">
    <citation type="journal article" date="2022" name="Front. Cell. Infect. Microbiol.">
        <title>The Genomes of Two Strains of Taenia crassiceps the Animal Model for the Study of Human Cysticercosis.</title>
        <authorList>
            <person name="Bobes R.J."/>
            <person name="Estrada K."/>
            <person name="Rios-Valencia D.G."/>
            <person name="Calderon-Gallegos A."/>
            <person name="de la Torre P."/>
            <person name="Carrero J.C."/>
            <person name="Sanchez-Flores A."/>
            <person name="Laclette J.P."/>
        </authorList>
    </citation>
    <scope>NUCLEOTIDE SEQUENCE [LARGE SCALE GENOMIC DNA]</scope>
    <source>
        <strain evidence="2">WFUcys</strain>
    </source>
</reference>
<evidence type="ECO:0000313" key="2">
    <source>
        <dbReference type="EMBL" id="KAL5102981.1"/>
    </source>
</evidence>
<accession>A0ABR4Q004</accession>
<proteinExistence type="predicted"/>
<evidence type="ECO:0000256" key="1">
    <source>
        <dbReference type="SAM" id="MobiDB-lite"/>
    </source>
</evidence>
<feature type="compositionally biased region" description="Polar residues" evidence="1">
    <location>
        <begin position="1"/>
        <end position="11"/>
    </location>
</feature>
<protein>
    <submittedName>
        <fullName evidence="2">Uncharacterized protein</fullName>
    </submittedName>
</protein>
<name>A0ABR4Q004_9CEST</name>
<evidence type="ECO:0000313" key="3">
    <source>
        <dbReference type="Proteomes" id="UP001651158"/>
    </source>
</evidence>
<sequence>MSQVFFTGRSTASRRAHPSKTTPTMAFDVVEISESKEGEVIPQQPAHLLSADSIYPKLWFICAFQIHPTRLQASRMSGMKAAFARNQQHQQDVLLCSVHLLIPV</sequence>
<dbReference type="Proteomes" id="UP001651158">
    <property type="component" value="Unassembled WGS sequence"/>
</dbReference>
<dbReference type="EMBL" id="JAKROA010000022">
    <property type="protein sequence ID" value="KAL5102981.1"/>
    <property type="molecule type" value="Genomic_DNA"/>
</dbReference>
<gene>
    <name evidence="2" type="ORF">TcWFU_007492</name>
</gene>
<keyword evidence="3" id="KW-1185">Reference proteome</keyword>
<feature type="region of interest" description="Disordered" evidence="1">
    <location>
        <begin position="1"/>
        <end position="20"/>
    </location>
</feature>